<protein>
    <submittedName>
        <fullName evidence="1">Uncharacterized protein</fullName>
    </submittedName>
</protein>
<proteinExistence type="predicted"/>
<reference evidence="1 2" key="1">
    <citation type="submission" date="2019-04" db="EMBL/GenBank/DDBJ databases">
        <title>Genome of a novel bacterium Candidatus Jettenia ecosi reconstructed from metagenome of an anammox bioreactor.</title>
        <authorList>
            <person name="Mardanov A.V."/>
            <person name="Beletsky A.V."/>
            <person name="Ravin N.V."/>
            <person name="Botchkova E.A."/>
            <person name="Litti Y.V."/>
            <person name="Nozhevnikova A.N."/>
        </authorList>
    </citation>
    <scope>NUCLEOTIDE SEQUENCE [LARGE SCALE GENOMIC DNA]</scope>
    <source>
        <strain evidence="1">J2</strain>
    </source>
</reference>
<name>A0A533QEW6_9BACT</name>
<sequence length="55" mass="5871">MCMSCGCGAASADMGNKDNITMEDIEKAAKAAGTTPEKVVQNIQHTLQEQKKSKQ</sequence>
<dbReference type="AlphaFoldDB" id="A0A533QEW6"/>
<accession>A0A533QEW6</accession>
<dbReference type="EMBL" id="SULG01000006">
    <property type="protein sequence ID" value="TLD43204.1"/>
    <property type="molecule type" value="Genomic_DNA"/>
</dbReference>
<organism evidence="1 2">
    <name type="scientific">Candidatus Jettenia ecosi</name>
    <dbReference type="NCBI Taxonomy" id="2494326"/>
    <lineage>
        <taxon>Bacteria</taxon>
        <taxon>Pseudomonadati</taxon>
        <taxon>Planctomycetota</taxon>
        <taxon>Candidatus Brocadiia</taxon>
        <taxon>Candidatus Brocadiales</taxon>
        <taxon>Candidatus Brocadiaceae</taxon>
        <taxon>Candidatus Jettenia</taxon>
    </lineage>
</organism>
<dbReference type="Proteomes" id="UP000319783">
    <property type="component" value="Unassembled WGS sequence"/>
</dbReference>
<evidence type="ECO:0000313" key="1">
    <source>
        <dbReference type="EMBL" id="TLD43204.1"/>
    </source>
</evidence>
<evidence type="ECO:0000313" key="2">
    <source>
        <dbReference type="Proteomes" id="UP000319783"/>
    </source>
</evidence>
<gene>
    <name evidence="1" type="ORF">JETT_0508</name>
</gene>
<comment type="caution">
    <text evidence="1">The sequence shown here is derived from an EMBL/GenBank/DDBJ whole genome shotgun (WGS) entry which is preliminary data.</text>
</comment>